<evidence type="ECO:0000256" key="5">
    <source>
        <dbReference type="ARBA" id="ARBA00038063"/>
    </source>
</evidence>
<evidence type="ECO:0000256" key="2">
    <source>
        <dbReference type="ARBA" id="ARBA00022555"/>
    </source>
</evidence>
<dbReference type="Proteomes" id="UP000218811">
    <property type="component" value="Unassembled WGS sequence"/>
</dbReference>
<accession>A0A2H3J8M2</accession>
<dbReference type="EMBL" id="KB467865">
    <property type="protein sequence ID" value="PCH36143.1"/>
    <property type="molecule type" value="Genomic_DNA"/>
</dbReference>
<dbReference type="InterPro" id="IPR001328">
    <property type="entry name" value="Pept_tRNA_hydro"/>
</dbReference>
<evidence type="ECO:0000313" key="7">
    <source>
        <dbReference type="Proteomes" id="UP000218811"/>
    </source>
</evidence>
<dbReference type="NCBIfam" id="TIGR00447">
    <property type="entry name" value="pth"/>
    <property type="match status" value="1"/>
</dbReference>
<dbReference type="OMA" id="PNTYMNL"/>
<dbReference type="CDD" id="cd00462">
    <property type="entry name" value="PTH"/>
    <property type="match status" value="1"/>
</dbReference>
<dbReference type="PROSITE" id="PS01196">
    <property type="entry name" value="PEPT_TRNA_HYDROL_2"/>
    <property type="match status" value="1"/>
</dbReference>
<dbReference type="STRING" id="742152.A0A2H3J8M2"/>
<evidence type="ECO:0000256" key="3">
    <source>
        <dbReference type="ARBA" id="ARBA00022801"/>
    </source>
</evidence>
<dbReference type="InterPro" id="IPR018171">
    <property type="entry name" value="Pept_tRNA_hydro_CS"/>
</dbReference>
<organism evidence="6 7">
    <name type="scientific">Wolfiporia cocos (strain MD-104)</name>
    <name type="common">Brown rot fungus</name>
    <dbReference type="NCBI Taxonomy" id="742152"/>
    <lineage>
        <taxon>Eukaryota</taxon>
        <taxon>Fungi</taxon>
        <taxon>Dikarya</taxon>
        <taxon>Basidiomycota</taxon>
        <taxon>Agaricomycotina</taxon>
        <taxon>Agaricomycetes</taxon>
        <taxon>Polyporales</taxon>
        <taxon>Phaeolaceae</taxon>
        <taxon>Wolfiporia</taxon>
    </lineage>
</organism>
<dbReference type="PANTHER" id="PTHR17224">
    <property type="entry name" value="PEPTIDYL-TRNA HYDROLASE"/>
    <property type="match status" value="1"/>
</dbReference>
<keyword evidence="2" id="KW-0820">tRNA-binding</keyword>
<dbReference type="Gene3D" id="3.40.50.1470">
    <property type="entry name" value="Peptidyl-tRNA hydrolase"/>
    <property type="match status" value="1"/>
</dbReference>
<reference evidence="6 7" key="1">
    <citation type="journal article" date="2012" name="Science">
        <title>The Paleozoic origin of enzymatic lignin decomposition reconstructed from 31 fungal genomes.</title>
        <authorList>
            <person name="Floudas D."/>
            <person name="Binder M."/>
            <person name="Riley R."/>
            <person name="Barry K."/>
            <person name="Blanchette R.A."/>
            <person name="Henrissat B."/>
            <person name="Martinez A.T."/>
            <person name="Otillar R."/>
            <person name="Spatafora J.W."/>
            <person name="Yadav J.S."/>
            <person name="Aerts A."/>
            <person name="Benoit I."/>
            <person name="Boyd A."/>
            <person name="Carlson A."/>
            <person name="Copeland A."/>
            <person name="Coutinho P.M."/>
            <person name="de Vries R.P."/>
            <person name="Ferreira P."/>
            <person name="Findley K."/>
            <person name="Foster B."/>
            <person name="Gaskell J."/>
            <person name="Glotzer D."/>
            <person name="Gorecki P."/>
            <person name="Heitman J."/>
            <person name="Hesse C."/>
            <person name="Hori C."/>
            <person name="Igarashi K."/>
            <person name="Jurgens J.A."/>
            <person name="Kallen N."/>
            <person name="Kersten P."/>
            <person name="Kohler A."/>
            <person name="Kuees U."/>
            <person name="Kumar T.K.A."/>
            <person name="Kuo A."/>
            <person name="LaButti K."/>
            <person name="Larrondo L.F."/>
            <person name="Lindquist E."/>
            <person name="Ling A."/>
            <person name="Lombard V."/>
            <person name="Lucas S."/>
            <person name="Lundell T."/>
            <person name="Martin R."/>
            <person name="McLaughlin D.J."/>
            <person name="Morgenstern I."/>
            <person name="Morin E."/>
            <person name="Murat C."/>
            <person name="Nagy L.G."/>
            <person name="Nolan M."/>
            <person name="Ohm R.A."/>
            <person name="Patyshakuliyeva A."/>
            <person name="Rokas A."/>
            <person name="Ruiz-Duenas F.J."/>
            <person name="Sabat G."/>
            <person name="Salamov A."/>
            <person name="Samejima M."/>
            <person name="Schmutz J."/>
            <person name="Slot J.C."/>
            <person name="St John F."/>
            <person name="Stenlid J."/>
            <person name="Sun H."/>
            <person name="Sun S."/>
            <person name="Syed K."/>
            <person name="Tsang A."/>
            <person name="Wiebenga A."/>
            <person name="Young D."/>
            <person name="Pisabarro A."/>
            <person name="Eastwood D.C."/>
            <person name="Martin F."/>
            <person name="Cullen D."/>
            <person name="Grigoriev I.V."/>
            <person name="Hibbett D.S."/>
        </authorList>
    </citation>
    <scope>NUCLEOTIDE SEQUENCE [LARGE SCALE GENOMIC DNA]</scope>
    <source>
        <strain evidence="6 7">MD-104</strain>
    </source>
</reference>
<dbReference type="GO" id="GO:0004045">
    <property type="term" value="F:peptidyl-tRNA hydrolase activity"/>
    <property type="evidence" value="ECO:0007669"/>
    <property type="project" value="UniProtKB-EC"/>
</dbReference>
<dbReference type="AlphaFoldDB" id="A0A2H3J8M2"/>
<dbReference type="InterPro" id="IPR036416">
    <property type="entry name" value="Pept_tRNA_hydro_sf"/>
</dbReference>
<name>A0A2H3J8M2_WOLCO</name>
<dbReference type="Pfam" id="PF01195">
    <property type="entry name" value="Pept_tRNA_hydro"/>
    <property type="match status" value="1"/>
</dbReference>
<proteinExistence type="inferred from homology"/>
<dbReference type="OrthoDB" id="1711136at2759"/>
<keyword evidence="4" id="KW-0694">RNA-binding</keyword>
<dbReference type="SUPFAM" id="SSF53178">
    <property type="entry name" value="Peptidyl-tRNA hydrolase-like"/>
    <property type="match status" value="1"/>
</dbReference>
<keyword evidence="7" id="KW-1185">Reference proteome</keyword>
<dbReference type="EC" id="3.1.1.29" evidence="1"/>
<protein>
    <recommendedName>
        <fullName evidence="1">peptidyl-tRNA hydrolase</fullName>
        <ecNumber evidence="1">3.1.1.29</ecNumber>
    </recommendedName>
</protein>
<gene>
    <name evidence="6" type="ORF">WOLCODRAFT_140237</name>
</gene>
<sequence>MPRIPHFLIVGLGNVPYPLTRHSVGHLVVDSLASRLNILFEFEKIARGREATKVVMIGSTKVKLHFFKPNALMNVSGRPVRTYMDHVEAPPSNVIVIHDSLDHKPMTFHPKLGGSANGHNGVKSVISTLQGEEFHRFRIGIGRDESMDPADFVLSKLPREEVNFWKTHGEGIDLVWDQLCKIVVETSAR</sequence>
<dbReference type="PANTHER" id="PTHR17224:SF1">
    <property type="entry name" value="PEPTIDYL-TRNA HYDROLASE"/>
    <property type="match status" value="1"/>
</dbReference>
<evidence type="ECO:0000256" key="1">
    <source>
        <dbReference type="ARBA" id="ARBA00013260"/>
    </source>
</evidence>
<evidence type="ECO:0000256" key="4">
    <source>
        <dbReference type="ARBA" id="ARBA00022884"/>
    </source>
</evidence>
<keyword evidence="3 6" id="KW-0378">Hydrolase</keyword>
<dbReference type="GO" id="GO:0000049">
    <property type="term" value="F:tRNA binding"/>
    <property type="evidence" value="ECO:0007669"/>
    <property type="project" value="UniProtKB-KW"/>
</dbReference>
<evidence type="ECO:0000313" key="6">
    <source>
        <dbReference type="EMBL" id="PCH36143.1"/>
    </source>
</evidence>
<comment type="similarity">
    <text evidence="5">Belongs to the PTH family.</text>
</comment>